<protein>
    <submittedName>
        <fullName evidence="1">Uncharacterized protein</fullName>
    </submittedName>
</protein>
<organism evidence="1 2">
    <name type="scientific">Cynara cardunculus var. scolymus</name>
    <name type="common">Globe artichoke</name>
    <name type="synonym">Cynara scolymus</name>
    <dbReference type="NCBI Taxonomy" id="59895"/>
    <lineage>
        <taxon>Eukaryota</taxon>
        <taxon>Viridiplantae</taxon>
        <taxon>Streptophyta</taxon>
        <taxon>Embryophyta</taxon>
        <taxon>Tracheophyta</taxon>
        <taxon>Spermatophyta</taxon>
        <taxon>Magnoliopsida</taxon>
        <taxon>eudicotyledons</taxon>
        <taxon>Gunneridae</taxon>
        <taxon>Pentapetalae</taxon>
        <taxon>asterids</taxon>
        <taxon>campanulids</taxon>
        <taxon>Asterales</taxon>
        <taxon>Asteraceae</taxon>
        <taxon>Carduoideae</taxon>
        <taxon>Cardueae</taxon>
        <taxon>Carduinae</taxon>
        <taxon>Cynara</taxon>
    </lineage>
</organism>
<reference evidence="1 2" key="1">
    <citation type="journal article" date="2016" name="Sci. Rep.">
        <title>The genome sequence of the outbreeding globe artichoke constructed de novo incorporating a phase-aware low-pass sequencing strategy of F1 progeny.</title>
        <authorList>
            <person name="Scaglione D."/>
            <person name="Reyes-Chin-Wo S."/>
            <person name="Acquadro A."/>
            <person name="Froenicke L."/>
            <person name="Portis E."/>
            <person name="Beitel C."/>
            <person name="Tirone M."/>
            <person name="Mauro R."/>
            <person name="Lo Monaco A."/>
            <person name="Mauromicale G."/>
            <person name="Faccioli P."/>
            <person name="Cattivelli L."/>
            <person name="Rieseberg L."/>
            <person name="Michelmore R."/>
            <person name="Lanteri S."/>
        </authorList>
    </citation>
    <scope>NUCLEOTIDE SEQUENCE [LARGE SCALE GENOMIC DNA]</scope>
    <source>
        <strain evidence="1">2C</strain>
    </source>
</reference>
<dbReference type="Proteomes" id="UP000243975">
    <property type="component" value="Unassembled WGS sequence"/>
</dbReference>
<name>A0A103WNQ5_CYNCS</name>
<evidence type="ECO:0000313" key="2">
    <source>
        <dbReference type="Proteomes" id="UP000243975"/>
    </source>
</evidence>
<proteinExistence type="predicted"/>
<dbReference type="EMBL" id="LEKV01006513">
    <property type="protein sequence ID" value="KVH75733.1"/>
    <property type="molecule type" value="Genomic_DNA"/>
</dbReference>
<sequence>MMIHLYPPLMAVFDGVFVDFDSVGGYHKSLKGLGFGHCCLLFDNEVNRSKRGLIGFAILLKGWTSSFITQSD</sequence>
<comment type="caution">
    <text evidence="1">The sequence shown here is derived from an EMBL/GenBank/DDBJ whole genome shotgun (WGS) entry which is preliminary data.</text>
</comment>
<accession>A0A103WNQ5</accession>
<gene>
    <name evidence="1" type="ORF">Ccrd_025545</name>
</gene>
<dbReference type="Gramene" id="KVH75733">
    <property type="protein sequence ID" value="KVH75733"/>
    <property type="gene ID" value="Ccrd_025545"/>
</dbReference>
<keyword evidence="2" id="KW-1185">Reference proteome</keyword>
<evidence type="ECO:0000313" key="1">
    <source>
        <dbReference type="EMBL" id="KVH75733.1"/>
    </source>
</evidence>
<dbReference type="AlphaFoldDB" id="A0A103WNQ5"/>